<accession>A0A1T4QPY8</accession>
<feature type="chain" id="PRO_5012165235" evidence="1">
    <location>
        <begin position="19"/>
        <end position="246"/>
    </location>
</feature>
<sequence length="246" mass="28339">MKSALVILFTLFAFAAGAQTQFITQGKIEFEKKLNIHKEIEGDSWYDNFKDKIPKFQTTYFNLYFKDGKTRYEKGRDSDEPTANNFWGEDRTIDDIVYNDLNAGTFQKKQKVYEQNFLLSDSIRKIDWKLINETRDIAGFECRKAVGFILDTLYIIAFYTDQIPVSGGPLSYGNLPGMIMGIAVPRLNLTIMATKLEMIEPKNEKLMPPAPGKLKKTDYKELTSTMQKAMADWGRYGRKNLLNFLL</sequence>
<dbReference type="EMBL" id="FUWH01000009">
    <property type="protein sequence ID" value="SKA05677.1"/>
    <property type="molecule type" value="Genomic_DNA"/>
</dbReference>
<organism evidence="2 3">
    <name type="scientific">Sediminibacterium ginsengisoli</name>
    <dbReference type="NCBI Taxonomy" id="413434"/>
    <lineage>
        <taxon>Bacteria</taxon>
        <taxon>Pseudomonadati</taxon>
        <taxon>Bacteroidota</taxon>
        <taxon>Chitinophagia</taxon>
        <taxon>Chitinophagales</taxon>
        <taxon>Chitinophagaceae</taxon>
        <taxon>Sediminibacterium</taxon>
    </lineage>
</organism>
<name>A0A1T4QPY8_9BACT</name>
<dbReference type="RefSeq" id="WP_078832125.1">
    <property type="nucleotide sequence ID" value="NZ_FUWH01000009.1"/>
</dbReference>
<dbReference type="OrthoDB" id="1440774at2"/>
<feature type="signal peptide" evidence="1">
    <location>
        <begin position="1"/>
        <end position="18"/>
    </location>
</feature>
<evidence type="ECO:0000313" key="3">
    <source>
        <dbReference type="Proteomes" id="UP000190888"/>
    </source>
</evidence>
<dbReference type="Proteomes" id="UP000190888">
    <property type="component" value="Unassembled WGS sequence"/>
</dbReference>
<reference evidence="2 3" key="1">
    <citation type="submission" date="2017-02" db="EMBL/GenBank/DDBJ databases">
        <authorList>
            <person name="Peterson S.W."/>
        </authorList>
    </citation>
    <scope>NUCLEOTIDE SEQUENCE [LARGE SCALE GENOMIC DNA]</scope>
    <source>
        <strain evidence="2 3">DSM 22335</strain>
    </source>
</reference>
<dbReference type="Pfam" id="PF22252">
    <property type="entry name" value="PNGase_F-II_N"/>
    <property type="match status" value="1"/>
</dbReference>
<dbReference type="InterPro" id="IPR005901">
    <property type="entry name" value="GLPGLI"/>
</dbReference>
<evidence type="ECO:0000313" key="2">
    <source>
        <dbReference type="EMBL" id="SKA05677.1"/>
    </source>
</evidence>
<dbReference type="NCBIfam" id="TIGR01200">
    <property type="entry name" value="GLPGLI"/>
    <property type="match status" value="1"/>
</dbReference>
<proteinExistence type="predicted"/>
<dbReference type="AlphaFoldDB" id="A0A1T4QPY8"/>
<keyword evidence="3" id="KW-1185">Reference proteome</keyword>
<keyword evidence="1" id="KW-0732">Signal</keyword>
<protein>
    <submittedName>
        <fullName evidence="2">GLPGLI family protein</fullName>
    </submittedName>
</protein>
<gene>
    <name evidence="2" type="ORF">SAMN04488132_10915</name>
</gene>
<dbReference type="STRING" id="413434.SAMN04488132_10915"/>
<evidence type="ECO:0000256" key="1">
    <source>
        <dbReference type="SAM" id="SignalP"/>
    </source>
</evidence>